<dbReference type="PROSITE" id="PS50931">
    <property type="entry name" value="HTH_LYSR"/>
    <property type="match status" value="1"/>
</dbReference>
<organism evidence="6 7">
    <name type="scientific">Roseivirga spongicola</name>
    <dbReference type="NCBI Taxonomy" id="333140"/>
    <lineage>
        <taxon>Bacteria</taxon>
        <taxon>Pseudomonadati</taxon>
        <taxon>Bacteroidota</taxon>
        <taxon>Cytophagia</taxon>
        <taxon>Cytophagales</taxon>
        <taxon>Roseivirgaceae</taxon>
        <taxon>Roseivirga</taxon>
    </lineage>
</organism>
<dbReference type="SUPFAM" id="SSF46785">
    <property type="entry name" value="Winged helix' DNA-binding domain"/>
    <property type="match status" value="1"/>
</dbReference>
<keyword evidence="4" id="KW-0804">Transcription</keyword>
<dbReference type="InterPro" id="IPR000847">
    <property type="entry name" value="LysR_HTH_N"/>
</dbReference>
<dbReference type="EMBL" id="LRPC01000012">
    <property type="protein sequence ID" value="KYG75819.1"/>
    <property type="molecule type" value="Genomic_DNA"/>
</dbReference>
<accession>A0A150XAQ9</accession>
<dbReference type="FunFam" id="1.10.10.10:FF:000001">
    <property type="entry name" value="LysR family transcriptional regulator"/>
    <property type="match status" value="1"/>
</dbReference>
<gene>
    <name evidence="6" type="ORF">AWW68_08285</name>
</gene>
<comment type="similarity">
    <text evidence="1">Belongs to the LysR transcriptional regulatory family.</text>
</comment>
<dbReference type="PANTHER" id="PTHR30346:SF17">
    <property type="entry name" value="LYSR FAMILY TRANSCRIPTIONAL REGULATOR"/>
    <property type="match status" value="1"/>
</dbReference>
<keyword evidence="2" id="KW-0805">Transcription regulation</keyword>
<proteinExistence type="inferred from homology"/>
<dbReference type="Proteomes" id="UP000075606">
    <property type="component" value="Unassembled WGS sequence"/>
</dbReference>
<protein>
    <submittedName>
        <fullName evidence="6">Transcriptional regulator</fullName>
    </submittedName>
</protein>
<evidence type="ECO:0000256" key="3">
    <source>
        <dbReference type="ARBA" id="ARBA00023125"/>
    </source>
</evidence>
<evidence type="ECO:0000313" key="6">
    <source>
        <dbReference type="EMBL" id="KYG75819.1"/>
    </source>
</evidence>
<dbReference type="RefSeq" id="WP_068219758.1">
    <property type="nucleotide sequence ID" value="NZ_CP139724.1"/>
</dbReference>
<dbReference type="AlphaFoldDB" id="A0A150XAQ9"/>
<keyword evidence="7" id="KW-1185">Reference proteome</keyword>
<name>A0A150XAQ9_9BACT</name>
<dbReference type="Pfam" id="PF00126">
    <property type="entry name" value="HTH_1"/>
    <property type="match status" value="1"/>
</dbReference>
<dbReference type="InterPro" id="IPR005119">
    <property type="entry name" value="LysR_subst-bd"/>
</dbReference>
<dbReference type="PANTHER" id="PTHR30346">
    <property type="entry name" value="TRANSCRIPTIONAL DUAL REGULATOR HCAR-RELATED"/>
    <property type="match status" value="1"/>
</dbReference>
<dbReference type="GO" id="GO:0032993">
    <property type="term" value="C:protein-DNA complex"/>
    <property type="evidence" value="ECO:0007669"/>
    <property type="project" value="TreeGrafter"/>
</dbReference>
<evidence type="ECO:0000313" key="7">
    <source>
        <dbReference type="Proteomes" id="UP000075606"/>
    </source>
</evidence>
<dbReference type="InterPro" id="IPR036388">
    <property type="entry name" value="WH-like_DNA-bd_sf"/>
</dbReference>
<comment type="caution">
    <text evidence="6">The sequence shown here is derived from an EMBL/GenBank/DDBJ whole genome shotgun (WGS) entry which is preliminary data.</text>
</comment>
<evidence type="ECO:0000256" key="2">
    <source>
        <dbReference type="ARBA" id="ARBA00023015"/>
    </source>
</evidence>
<feature type="domain" description="HTH lysR-type" evidence="5">
    <location>
        <begin position="1"/>
        <end position="58"/>
    </location>
</feature>
<dbReference type="GO" id="GO:0003700">
    <property type="term" value="F:DNA-binding transcription factor activity"/>
    <property type="evidence" value="ECO:0007669"/>
    <property type="project" value="InterPro"/>
</dbReference>
<reference evidence="6 7" key="1">
    <citation type="submission" date="2016-01" db="EMBL/GenBank/DDBJ databases">
        <title>Genome sequencing of Roseivirga spongicola UST030701-084.</title>
        <authorList>
            <person name="Selvaratnam C."/>
            <person name="Thevarajoo S."/>
            <person name="Goh K.M."/>
            <person name="Ee R."/>
            <person name="Chan K.-G."/>
            <person name="Chong C.S."/>
        </authorList>
    </citation>
    <scope>NUCLEOTIDE SEQUENCE [LARGE SCALE GENOMIC DNA]</scope>
    <source>
        <strain evidence="6 7">UST030701-084</strain>
    </source>
</reference>
<evidence type="ECO:0000256" key="1">
    <source>
        <dbReference type="ARBA" id="ARBA00009437"/>
    </source>
</evidence>
<keyword evidence="3" id="KW-0238">DNA-binding</keyword>
<dbReference type="Pfam" id="PF03466">
    <property type="entry name" value="LysR_substrate"/>
    <property type="match status" value="1"/>
</dbReference>
<sequence>MELRHLRYFVVLGRELHFAKAADKLFITQPALSKQIQQLEDELSVKLFERTKRNVKLTEAGRYLLDESQYILNHLEQVVEATQRKAEGEEGEVRIGFVGSAMQNVIPDLLERLNTKHPSIHTSLQELNNKDQLDNLLHYKLDIAFVRLESVPRELEKKVVFEDSFSLVVSKEHPIVSSNFESLKQFQREKFILFSNDYSQEYYDNIMSIFIDHGFQPKVSHRSVQANSIFRLVEKQLGVAIVPSAMQDGVNLDIEFISLAHLRQRTQLMAVWHKKNRNEALVKFLGLMDKN</sequence>
<dbReference type="PRINTS" id="PR00039">
    <property type="entry name" value="HTHLYSR"/>
</dbReference>
<dbReference type="OrthoDB" id="9803735at2"/>
<dbReference type="GO" id="GO:0003677">
    <property type="term" value="F:DNA binding"/>
    <property type="evidence" value="ECO:0007669"/>
    <property type="project" value="UniProtKB-KW"/>
</dbReference>
<dbReference type="SUPFAM" id="SSF53850">
    <property type="entry name" value="Periplasmic binding protein-like II"/>
    <property type="match status" value="1"/>
</dbReference>
<dbReference type="Gene3D" id="1.10.10.10">
    <property type="entry name" value="Winged helix-like DNA-binding domain superfamily/Winged helix DNA-binding domain"/>
    <property type="match status" value="1"/>
</dbReference>
<evidence type="ECO:0000256" key="4">
    <source>
        <dbReference type="ARBA" id="ARBA00023163"/>
    </source>
</evidence>
<dbReference type="InterPro" id="IPR036390">
    <property type="entry name" value="WH_DNA-bd_sf"/>
</dbReference>
<dbReference type="Gene3D" id="3.40.190.10">
    <property type="entry name" value="Periplasmic binding protein-like II"/>
    <property type="match status" value="2"/>
</dbReference>
<evidence type="ECO:0000259" key="5">
    <source>
        <dbReference type="PROSITE" id="PS50931"/>
    </source>
</evidence>
<dbReference type="STRING" id="333140.AWW68_08285"/>